<dbReference type="PANTHER" id="PTHR10438:SF242">
    <property type="entry name" value="THIOREDOXIN-LIKE PROTEIN CXXS1"/>
    <property type="match status" value="1"/>
</dbReference>
<dbReference type="CDD" id="cd02947">
    <property type="entry name" value="TRX_family"/>
    <property type="match status" value="1"/>
</dbReference>
<dbReference type="PANTHER" id="PTHR10438">
    <property type="entry name" value="THIOREDOXIN"/>
    <property type="match status" value="1"/>
</dbReference>
<comment type="caution">
    <text evidence="1">The sequence shown here is derived from an EMBL/GenBank/DDBJ whole genome shotgun (WGS) entry which is preliminary data.</text>
</comment>
<dbReference type="ExpressionAtlas" id="A0A3L6GFG1">
    <property type="expression patterns" value="baseline and differential"/>
</dbReference>
<evidence type="ECO:0000313" key="1">
    <source>
        <dbReference type="EMBL" id="PWZ46065.1"/>
    </source>
</evidence>
<organism evidence="1">
    <name type="scientific">Zea mays</name>
    <name type="common">Maize</name>
    <dbReference type="NCBI Taxonomy" id="4577"/>
    <lineage>
        <taxon>Eukaryota</taxon>
        <taxon>Viridiplantae</taxon>
        <taxon>Streptophyta</taxon>
        <taxon>Embryophyta</taxon>
        <taxon>Tracheophyta</taxon>
        <taxon>Spermatophyta</taxon>
        <taxon>Magnoliopsida</taxon>
        <taxon>Liliopsida</taxon>
        <taxon>Poales</taxon>
        <taxon>Poaceae</taxon>
        <taxon>PACMAD clade</taxon>
        <taxon>Panicoideae</taxon>
        <taxon>Andropogonodae</taxon>
        <taxon>Andropogoneae</taxon>
        <taxon>Tripsacinae</taxon>
        <taxon>Zea</taxon>
    </lineage>
</organism>
<protein>
    <submittedName>
        <fullName evidence="1">Thioredoxin-like protein CXXS1</fullName>
    </submittedName>
</protein>
<proteinExistence type="predicted"/>
<dbReference type="AlphaFoldDB" id="A0A3L6GFG1"/>
<accession>A0A3L6GFG1</accession>
<dbReference type="EMBL" id="NCVQ01000002">
    <property type="protein sequence ID" value="PWZ46065.1"/>
    <property type="molecule type" value="Genomic_DNA"/>
</dbReference>
<dbReference type="InterPro" id="IPR050620">
    <property type="entry name" value="Thioredoxin_H-type-like"/>
</dbReference>
<dbReference type="Proteomes" id="UP000251960">
    <property type="component" value="Chromosome 10"/>
</dbReference>
<gene>
    <name evidence="1" type="primary">Os04g0629500</name>
    <name evidence="1" type="ORF">Zm00014a_019978</name>
</gene>
<dbReference type="InterPro" id="IPR036249">
    <property type="entry name" value="Thioredoxin-like_sf"/>
</dbReference>
<dbReference type="SUPFAM" id="SSF52833">
    <property type="entry name" value="Thioredoxin-like"/>
    <property type="match status" value="1"/>
</dbReference>
<sequence length="153" mass="16971">MEIQHHRGLGNSKVVKVQSEEAWDLFTDQASNEGRPVVAHFGASWCVTSLSMNYKFEELAQTHPEVLFLYVDVDDVQLCSALLTTDRLKASCDLTSRKLVQSVSSRYGVKAMPTFFLIKSKEVVGKIVGANPDEVKKLVDASAEPLETQIVVE</sequence>
<name>A0A3L6GFG1_MAIZE</name>
<reference evidence="1" key="1">
    <citation type="journal article" date="2018" name="Nat. Genet.">
        <title>Extensive intraspecific gene order and gene structural variations between Mo17 and other maize genomes.</title>
        <authorList>
            <person name="Sun S."/>
            <person name="Zhou Y."/>
            <person name="Chen J."/>
            <person name="Shi J."/>
            <person name="Zhao H."/>
            <person name="Zhao H."/>
            <person name="Song W."/>
            <person name="Zhang M."/>
            <person name="Cui Y."/>
            <person name="Dong X."/>
            <person name="Liu H."/>
            <person name="Ma X."/>
            <person name="Jiao Y."/>
            <person name="Wang B."/>
            <person name="Wei X."/>
            <person name="Stein J.C."/>
            <person name="Glaubitz J.C."/>
            <person name="Lu F."/>
            <person name="Yu G."/>
            <person name="Liang C."/>
            <person name="Fengler K."/>
            <person name="Li B."/>
            <person name="Rafalski A."/>
            <person name="Schnable P.S."/>
            <person name="Ware D.H."/>
            <person name="Buckler E.S."/>
            <person name="Lai J."/>
        </authorList>
    </citation>
    <scope>NUCLEOTIDE SEQUENCE [LARGE SCALE GENOMIC DNA]</scope>
    <source>
        <tissue evidence="1">Seedling</tissue>
    </source>
</reference>
<dbReference type="Gene3D" id="3.40.30.10">
    <property type="entry name" value="Glutaredoxin"/>
    <property type="match status" value="1"/>
</dbReference>